<keyword evidence="1" id="KW-0175">Coiled coil</keyword>
<evidence type="ECO:0000313" key="3">
    <source>
        <dbReference type="Proteomes" id="UP000276133"/>
    </source>
</evidence>
<organism evidence="2 3">
    <name type="scientific">Brachionus plicatilis</name>
    <name type="common">Marine rotifer</name>
    <name type="synonym">Brachionus muelleri</name>
    <dbReference type="NCBI Taxonomy" id="10195"/>
    <lineage>
        <taxon>Eukaryota</taxon>
        <taxon>Metazoa</taxon>
        <taxon>Spiralia</taxon>
        <taxon>Gnathifera</taxon>
        <taxon>Rotifera</taxon>
        <taxon>Eurotatoria</taxon>
        <taxon>Monogononta</taxon>
        <taxon>Pseudotrocha</taxon>
        <taxon>Ploima</taxon>
        <taxon>Brachionidae</taxon>
        <taxon>Brachionus</taxon>
    </lineage>
</organism>
<feature type="coiled-coil region" evidence="1">
    <location>
        <begin position="33"/>
        <end position="74"/>
    </location>
</feature>
<gene>
    <name evidence="2" type="ORF">BpHYR1_028443</name>
</gene>
<evidence type="ECO:0000313" key="2">
    <source>
        <dbReference type="EMBL" id="RNA23460.1"/>
    </source>
</evidence>
<proteinExistence type="predicted"/>
<reference evidence="2 3" key="1">
    <citation type="journal article" date="2018" name="Sci. Rep.">
        <title>Genomic signatures of local adaptation to the degree of environmental predictability in rotifers.</title>
        <authorList>
            <person name="Franch-Gras L."/>
            <person name="Hahn C."/>
            <person name="Garcia-Roger E.M."/>
            <person name="Carmona M.J."/>
            <person name="Serra M."/>
            <person name="Gomez A."/>
        </authorList>
    </citation>
    <scope>NUCLEOTIDE SEQUENCE [LARGE SCALE GENOMIC DNA]</scope>
    <source>
        <strain evidence="2">HYR1</strain>
    </source>
</reference>
<feature type="non-terminal residue" evidence="2">
    <location>
        <position position="80"/>
    </location>
</feature>
<keyword evidence="3" id="KW-1185">Reference proteome</keyword>
<protein>
    <submittedName>
        <fullName evidence="2">Uncharacterized protein</fullName>
    </submittedName>
</protein>
<comment type="caution">
    <text evidence="2">The sequence shown here is derived from an EMBL/GenBank/DDBJ whole genome shotgun (WGS) entry which is preliminary data.</text>
</comment>
<name>A0A3M7RJ86_BRAPC</name>
<dbReference type="AlphaFoldDB" id="A0A3M7RJ86"/>
<sequence>MSNPDPFELVKSRKWPSITGAPQQYVKDHRDWIKRLVEEVLVLKSEVESLKTMCSNNENTINELQNENKDQQNTIAALRE</sequence>
<dbReference type="Proteomes" id="UP000276133">
    <property type="component" value="Unassembled WGS sequence"/>
</dbReference>
<evidence type="ECO:0000256" key="1">
    <source>
        <dbReference type="SAM" id="Coils"/>
    </source>
</evidence>
<dbReference type="EMBL" id="REGN01003288">
    <property type="protein sequence ID" value="RNA23460.1"/>
    <property type="molecule type" value="Genomic_DNA"/>
</dbReference>
<accession>A0A3M7RJ86</accession>